<accession>A0A9X1U5B7</accession>
<dbReference type="Proteomes" id="UP001139410">
    <property type="component" value="Unassembled WGS sequence"/>
</dbReference>
<sequence length="92" mass="9995">MLSPHTNEAPNDAEALALAALAATLTDERRALRFLDLTGLDADELRARAGERSLLAATLAFLEAHEPDLVEVAQIIGTTPELMVMARMRLEQ</sequence>
<dbReference type="InterPro" id="IPR021955">
    <property type="entry name" value="DUF3572"/>
</dbReference>
<comment type="caution">
    <text evidence="1">The sequence shown here is derived from an EMBL/GenBank/DDBJ whole genome shotgun (WGS) entry which is preliminary data.</text>
</comment>
<reference evidence="1" key="1">
    <citation type="submission" date="2022-01" db="EMBL/GenBank/DDBJ databases">
        <authorList>
            <person name="Jo J.-H."/>
            <person name="Im W.-T."/>
        </authorList>
    </citation>
    <scope>NUCLEOTIDE SEQUENCE</scope>
    <source>
        <strain evidence="1">G124</strain>
    </source>
</reference>
<proteinExistence type="predicted"/>
<protein>
    <submittedName>
        <fullName evidence="1">DUF3572 domain-containing protein</fullName>
    </submittedName>
</protein>
<keyword evidence="2" id="KW-1185">Reference proteome</keyword>
<gene>
    <name evidence="1" type="ORF">LVY65_08150</name>
</gene>
<dbReference type="RefSeq" id="WP_235067537.1">
    <property type="nucleotide sequence ID" value="NZ_JAKFGM010000002.1"/>
</dbReference>
<name>A0A9X1U5B7_9SPHN</name>
<organism evidence="1 2">
    <name type="scientific">Sphingomonas cremea</name>
    <dbReference type="NCBI Taxonomy" id="2904799"/>
    <lineage>
        <taxon>Bacteria</taxon>
        <taxon>Pseudomonadati</taxon>
        <taxon>Pseudomonadota</taxon>
        <taxon>Alphaproteobacteria</taxon>
        <taxon>Sphingomonadales</taxon>
        <taxon>Sphingomonadaceae</taxon>
        <taxon>Sphingomonas</taxon>
    </lineage>
</organism>
<dbReference type="EMBL" id="JAKFGM010000002">
    <property type="protein sequence ID" value="MCF2515036.1"/>
    <property type="molecule type" value="Genomic_DNA"/>
</dbReference>
<evidence type="ECO:0000313" key="1">
    <source>
        <dbReference type="EMBL" id="MCF2515036.1"/>
    </source>
</evidence>
<dbReference type="AlphaFoldDB" id="A0A9X1U5B7"/>
<evidence type="ECO:0000313" key="2">
    <source>
        <dbReference type="Proteomes" id="UP001139410"/>
    </source>
</evidence>
<dbReference type="Pfam" id="PF12096">
    <property type="entry name" value="DUF3572"/>
    <property type="match status" value="1"/>
</dbReference>